<dbReference type="GO" id="GO:0030992">
    <property type="term" value="C:intraciliary transport particle B"/>
    <property type="evidence" value="ECO:0007669"/>
    <property type="project" value="TreeGrafter"/>
</dbReference>
<evidence type="ECO:0000313" key="10">
    <source>
        <dbReference type="WBParaSite" id="jg6376"/>
    </source>
</evidence>
<comment type="similarity">
    <text evidence="2">Belongs to the IFT46 family.</text>
</comment>
<dbReference type="InterPro" id="IPR022088">
    <property type="entry name" value="Intraflagellar_transp_cmplxB"/>
</dbReference>
<dbReference type="AlphaFoldDB" id="A0A915EKM6"/>
<evidence type="ECO:0000256" key="6">
    <source>
        <dbReference type="ARBA" id="ARBA00023212"/>
    </source>
</evidence>
<protein>
    <recommendedName>
        <fullName evidence="3">Intraflagellar transport protein 46 homolog</fullName>
    </recommendedName>
</protein>
<feature type="region of interest" description="Disordered" evidence="8">
    <location>
        <begin position="21"/>
        <end position="64"/>
    </location>
</feature>
<dbReference type="GO" id="GO:0005815">
    <property type="term" value="C:microtubule organizing center"/>
    <property type="evidence" value="ECO:0007669"/>
    <property type="project" value="TreeGrafter"/>
</dbReference>
<feature type="region of interest" description="Disordered" evidence="8">
    <location>
        <begin position="78"/>
        <end position="114"/>
    </location>
</feature>
<feature type="region of interest" description="Disordered" evidence="8">
    <location>
        <begin position="133"/>
        <end position="167"/>
    </location>
</feature>
<keyword evidence="7" id="KW-0966">Cell projection</keyword>
<reference evidence="10" key="1">
    <citation type="submission" date="2022-11" db="UniProtKB">
        <authorList>
            <consortium name="WormBaseParasite"/>
        </authorList>
    </citation>
    <scope>IDENTIFICATION</scope>
</reference>
<dbReference type="WBParaSite" id="jg6376">
    <property type="protein sequence ID" value="jg6376"/>
    <property type="gene ID" value="jg6376"/>
</dbReference>
<keyword evidence="9" id="KW-1185">Reference proteome</keyword>
<evidence type="ECO:0000256" key="3">
    <source>
        <dbReference type="ARBA" id="ARBA00017206"/>
    </source>
</evidence>
<evidence type="ECO:0000256" key="4">
    <source>
        <dbReference type="ARBA" id="ARBA00022490"/>
    </source>
</evidence>
<comment type="subcellular location">
    <subcellularLocation>
        <location evidence="1">Cytoplasm</location>
        <location evidence="1">Cytoskeleton</location>
        <location evidence="1">Cilium basal body</location>
    </subcellularLocation>
</comment>
<dbReference type="GO" id="GO:0031514">
    <property type="term" value="C:motile cilium"/>
    <property type="evidence" value="ECO:0007669"/>
    <property type="project" value="TreeGrafter"/>
</dbReference>
<keyword evidence="6" id="KW-0206">Cytoskeleton</keyword>
<evidence type="ECO:0000256" key="7">
    <source>
        <dbReference type="ARBA" id="ARBA00023273"/>
    </source>
</evidence>
<proteinExistence type="inferred from homology"/>
<dbReference type="GO" id="GO:0060271">
    <property type="term" value="P:cilium assembly"/>
    <property type="evidence" value="ECO:0007669"/>
    <property type="project" value="TreeGrafter"/>
</dbReference>
<dbReference type="Pfam" id="PF12317">
    <property type="entry name" value="IFT46_B_C"/>
    <property type="match status" value="1"/>
</dbReference>
<organism evidence="9 10">
    <name type="scientific">Ditylenchus dipsaci</name>
    <dbReference type="NCBI Taxonomy" id="166011"/>
    <lineage>
        <taxon>Eukaryota</taxon>
        <taxon>Metazoa</taxon>
        <taxon>Ecdysozoa</taxon>
        <taxon>Nematoda</taxon>
        <taxon>Chromadorea</taxon>
        <taxon>Rhabditida</taxon>
        <taxon>Tylenchina</taxon>
        <taxon>Tylenchomorpha</taxon>
        <taxon>Sphaerularioidea</taxon>
        <taxon>Anguinidae</taxon>
        <taxon>Anguininae</taxon>
        <taxon>Ditylenchus</taxon>
    </lineage>
</organism>
<dbReference type="PANTHER" id="PTHR13376:SF0">
    <property type="entry name" value="INTRAFLAGELLAR TRANSPORT PROTEIN 46 HOMOLOG"/>
    <property type="match status" value="1"/>
</dbReference>
<sequence length="555" mass="62383">MTKKILRSFKPRRLKIVKEEIDEEVEDRNQYSSPNLSIEKETSKPRSPSRAHRFSHPDRPYSGKLSISDAIEQAETLEDFEEQEREIARQLNESSDSKDDLLPPDDELETVYLPDSIHNRQSIVNIPLSMEELEGEDPEEPDQGYPLDYSGPPPAYSTSSRPESGLRKRKELDGAWPMNGSIMQQGEPSNNLPFPGEGDDIVEGYEVPSPHGFSSIEHRQESLDVGLARRDTTAGVTDPTSSSNTNKAASHLDFHSAIGSSFAFAGGMAAAVAGNNATAIARASEDDIYDYKDNIRDRPVTNTTFLGKTNSIEEAKQEVEDEGPQAKYPISDDLKNIFRLIEEFEAEKVEIETVLKPFLLDYIPAVGDVDPFIKIPRPDDVEDQLGLVVLDEPAAVQSDSALVDLKLHQMSKSSFADDSDLPVKKLSRSDKNTHQIDKWIENVKELRKMKPPDRVHYSKPMPDIEKLMQEWSPPMEQALKNVTLPTAKLDVPLEEYVDIVLGVADIPVYKNRIQSLHLLFSLYSDLKNNQHFRNIAANSFYGGEEAQTEHNRLEL</sequence>
<evidence type="ECO:0000256" key="2">
    <source>
        <dbReference type="ARBA" id="ARBA00007700"/>
    </source>
</evidence>
<evidence type="ECO:0000256" key="8">
    <source>
        <dbReference type="SAM" id="MobiDB-lite"/>
    </source>
</evidence>
<keyword evidence="4" id="KW-0963">Cytoplasm</keyword>
<dbReference type="Proteomes" id="UP000887574">
    <property type="component" value="Unplaced"/>
</dbReference>
<name>A0A915EKM6_9BILA</name>
<feature type="compositionally biased region" description="Acidic residues" evidence="8">
    <location>
        <begin position="133"/>
        <end position="142"/>
    </location>
</feature>
<dbReference type="PANTHER" id="PTHR13376">
    <property type="entry name" value="INTRAFLAGELLAR TRANSPORT PROTEIN 46 HOMOLOG"/>
    <property type="match status" value="1"/>
</dbReference>
<keyword evidence="5" id="KW-0969">Cilium</keyword>
<accession>A0A915EKM6</accession>
<evidence type="ECO:0000313" key="9">
    <source>
        <dbReference type="Proteomes" id="UP000887574"/>
    </source>
</evidence>
<dbReference type="GO" id="GO:0042073">
    <property type="term" value="P:intraciliary transport"/>
    <property type="evidence" value="ECO:0007669"/>
    <property type="project" value="InterPro"/>
</dbReference>
<evidence type="ECO:0000256" key="1">
    <source>
        <dbReference type="ARBA" id="ARBA00004120"/>
    </source>
</evidence>
<evidence type="ECO:0000256" key="5">
    <source>
        <dbReference type="ARBA" id="ARBA00023069"/>
    </source>
</evidence>